<evidence type="ECO:0000256" key="1">
    <source>
        <dbReference type="ARBA" id="ARBA00004127"/>
    </source>
</evidence>
<evidence type="ECO:0000256" key="5">
    <source>
        <dbReference type="ARBA" id="ARBA00023136"/>
    </source>
</evidence>
<evidence type="ECO:0000256" key="4">
    <source>
        <dbReference type="ARBA" id="ARBA00022989"/>
    </source>
</evidence>
<dbReference type="Pfam" id="PF15982">
    <property type="entry name" value="TMEM135_C_rich"/>
    <property type="match status" value="2"/>
</dbReference>
<proteinExistence type="inferred from homology"/>
<dbReference type="AlphaFoldDB" id="A0AAD9MUA7"/>
<organism evidence="8 9">
    <name type="scientific">Paralvinella palmiformis</name>
    <dbReference type="NCBI Taxonomy" id="53620"/>
    <lineage>
        <taxon>Eukaryota</taxon>
        <taxon>Metazoa</taxon>
        <taxon>Spiralia</taxon>
        <taxon>Lophotrochozoa</taxon>
        <taxon>Annelida</taxon>
        <taxon>Polychaeta</taxon>
        <taxon>Sedentaria</taxon>
        <taxon>Canalipalpata</taxon>
        <taxon>Terebellida</taxon>
        <taxon>Terebelliformia</taxon>
        <taxon>Alvinellidae</taxon>
        <taxon>Paralvinella</taxon>
    </lineage>
</organism>
<keyword evidence="5 6" id="KW-0472">Membrane</keyword>
<sequence>MKITVPIKTMAIAWSKTVPYTCYELGHCWTPHCSQAFTDIAIDAFKYALKVYGTLYLLAAIIRRKKKSYYLKKLIPETIRSSVFLSTNGCLFIGAFCLWRKIFPFYTYYNGFLVGIPITVLVYHLERGDRAIMGQSTYPTSGFAPSACASFLAILLERKARRGILALYLLNLATETAYNSALSHGVVPYIKNGETGSSSDPYDVMSYFDP</sequence>
<accession>A0AAD9MUA7</accession>
<dbReference type="Proteomes" id="UP001208570">
    <property type="component" value="Unassembled WGS sequence"/>
</dbReference>
<dbReference type="GO" id="GO:0012505">
    <property type="term" value="C:endomembrane system"/>
    <property type="evidence" value="ECO:0007669"/>
    <property type="project" value="UniProtKB-SubCell"/>
</dbReference>
<dbReference type="PANTHER" id="PTHR12459:SF15">
    <property type="entry name" value="TRANSMEMBRANE PROTEIN 135"/>
    <property type="match status" value="1"/>
</dbReference>
<evidence type="ECO:0000256" key="6">
    <source>
        <dbReference type="SAM" id="Phobius"/>
    </source>
</evidence>
<evidence type="ECO:0000256" key="3">
    <source>
        <dbReference type="ARBA" id="ARBA00022692"/>
    </source>
</evidence>
<evidence type="ECO:0000256" key="2">
    <source>
        <dbReference type="ARBA" id="ARBA00008924"/>
    </source>
</evidence>
<dbReference type="PANTHER" id="PTHR12459">
    <property type="entry name" value="TRANSMEMBRANE PROTEIN 135-RELATED"/>
    <property type="match status" value="1"/>
</dbReference>
<dbReference type="InterPro" id="IPR031926">
    <property type="entry name" value="TMEM135_N"/>
</dbReference>
<name>A0AAD9MUA7_9ANNE</name>
<feature type="transmembrane region" description="Helical" evidence="6">
    <location>
        <begin position="83"/>
        <end position="102"/>
    </location>
</feature>
<gene>
    <name evidence="8" type="ORF">LSH36_858g00055</name>
</gene>
<evidence type="ECO:0000313" key="9">
    <source>
        <dbReference type="Proteomes" id="UP001208570"/>
    </source>
</evidence>
<feature type="transmembrane region" description="Helical" evidence="6">
    <location>
        <begin position="44"/>
        <end position="62"/>
    </location>
</feature>
<feature type="domain" description="Transmembrane protein 135 N-terminal" evidence="7">
    <location>
        <begin position="131"/>
        <end position="180"/>
    </location>
</feature>
<comment type="subcellular location">
    <subcellularLocation>
        <location evidence="1">Endomembrane system</location>
        <topology evidence="1">Multi-pass membrane protein</topology>
    </subcellularLocation>
</comment>
<feature type="domain" description="Transmembrane protein 135 N-terminal" evidence="7">
    <location>
        <begin position="19"/>
        <end position="130"/>
    </location>
</feature>
<evidence type="ECO:0000313" key="8">
    <source>
        <dbReference type="EMBL" id="KAK2143274.1"/>
    </source>
</evidence>
<protein>
    <recommendedName>
        <fullName evidence="7">Transmembrane protein 135 N-terminal domain-containing protein</fullName>
    </recommendedName>
</protein>
<comment type="similarity">
    <text evidence="2">Belongs to the TMEM135 family.</text>
</comment>
<comment type="caution">
    <text evidence="8">The sequence shown here is derived from an EMBL/GenBank/DDBJ whole genome shotgun (WGS) entry which is preliminary data.</text>
</comment>
<dbReference type="EMBL" id="JAODUP010000858">
    <property type="protein sequence ID" value="KAK2143274.1"/>
    <property type="molecule type" value="Genomic_DNA"/>
</dbReference>
<evidence type="ECO:0000259" key="7">
    <source>
        <dbReference type="Pfam" id="PF15982"/>
    </source>
</evidence>
<dbReference type="InterPro" id="IPR026749">
    <property type="entry name" value="Tmem135"/>
</dbReference>
<keyword evidence="3 6" id="KW-0812">Transmembrane</keyword>
<feature type="transmembrane region" description="Helical" evidence="6">
    <location>
        <begin position="108"/>
        <end position="125"/>
    </location>
</feature>
<reference evidence="8" key="1">
    <citation type="journal article" date="2023" name="Mol. Biol. Evol.">
        <title>Third-Generation Sequencing Reveals the Adaptive Role of the Epigenome in Three Deep-Sea Polychaetes.</title>
        <authorList>
            <person name="Perez M."/>
            <person name="Aroh O."/>
            <person name="Sun Y."/>
            <person name="Lan Y."/>
            <person name="Juniper S.K."/>
            <person name="Young C.R."/>
            <person name="Angers B."/>
            <person name="Qian P.Y."/>
        </authorList>
    </citation>
    <scope>NUCLEOTIDE SEQUENCE</scope>
    <source>
        <strain evidence="8">P08H-3</strain>
    </source>
</reference>
<keyword evidence="4 6" id="KW-1133">Transmembrane helix</keyword>
<keyword evidence="9" id="KW-1185">Reference proteome</keyword>